<accession>X1QGQ7</accession>
<evidence type="ECO:0000256" key="1">
    <source>
        <dbReference type="ARBA" id="ARBA00022801"/>
    </source>
</evidence>
<protein>
    <recommendedName>
        <fullName evidence="2">Peptidase S9 prolyl oligopeptidase catalytic domain-containing protein</fullName>
    </recommendedName>
</protein>
<reference evidence="3" key="1">
    <citation type="journal article" date="2014" name="Front. Microbiol.">
        <title>High frequency of phylogenetically diverse reductive dehalogenase-homologous genes in deep subseafloor sedimentary metagenomes.</title>
        <authorList>
            <person name="Kawai M."/>
            <person name="Futagami T."/>
            <person name="Toyoda A."/>
            <person name="Takaki Y."/>
            <person name="Nishi S."/>
            <person name="Hori S."/>
            <person name="Arai W."/>
            <person name="Tsubouchi T."/>
            <person name="Morono Y."/>
            <person name="Uchiyama I."/>
            <person name="Ito T."/>
            <person name="Fujiyama A."/>
            <person name="Inagaki F."/>
            <person name="Takami H."/>
        </authorList>
    </citation>
    <scope>NUCLEOTIDE SEQUENCE</scope>
    <source>
        <strain evidence="3">Expedition CK06-06</strain>
    </source>
</reference>
<organism evidence="3">
    <name type="scientific">marine sediment metagenome</name>
    <dbReference type="NCBI Taxonomy" id="412755"/>
    <lineage>
        <taxon>unclassified sequences</taxon>
        <taxon>metagenomes</taxon>
        <taxon>ecological metagenomes</taxon>
    </lineage>
</organism>
<dbReference type="EMBL" id="BARV01036442">
    <property type="protein sequence ID" value="GAI53976.1"/>
    <property type="molecule type" value="Genomic_DNA"/>
</dbReference>
<dbReference type="InterPro" id="IPR029058">
    <property type="entry name" value="AB_hydrolase_fold"/>
</dbReference>
<feature type="domain" description="Peptidase S9 prolyl oligopeptidase catalytic" evidence="2">
    <location>
        <begin position="2"/>
        <end position="62"/>
    </location>
</feature>
<dbReference type="PANTHER" id="PTHR42776">
    <property type="entry name" value="SERINE PEPTIDASE S9 FAMILY MEMBER"/>
    <property type="match status" value="1"/>
</dbReference>
<dbReference type="SUPFAM" id="SSF53474">
    <property type="entry name" value="alpha/beta-Hydrolases"/>
    <property type="match status" value="1"/>
</dbReference>
<feature type="non-terminal residue" evidence="3">
    <location>
        <position position="1"/>
    </location>
</feature>
<evidence type="ECO:0000313" key="3">
    <source>
        <dbReference type="EMBL" id="GAI53976.1"/>
    </source>
</evidence>
<keyword evidence="1" id="KW-0378">Hydrolase</keyword>
<dbReference type="PANTHER" id="PTHR42776:SF27">
    <property type="entry name" value="DIPEPTIDYL PEPTIDASE FAMILY MEMBER 6"/>
    <property type="match status" value="1"/>
</dbReference>
<dbReference type="GO" id="GO:0004252">
    <property type="term" value="F:serine-type endopeptidase activity"/>
    <property type="evidence" value="ECO:0007669"/>
    <property type="project" value="TreeGrafter"/>
</dbReference>
<proteinExistence type="predicted"/>
<evidence type="ECO:0000259" key="2">
    <source>
        <dbReference type="Pfam" id="PF00326"/>
    </source>
</evidence>
<comment type="caution">
    <text evidence="3">The sequence shown here is derived from an EMBL/GenBank/DDBJ whole genome shotgun (WGS) entry which is preliminary data.</text>
</comment>
<sequence>GQGANDPRVPQAEADQIVQAMQERGIPVTYVLYPDEGHGFARPENNLSFFAITEAFLSECLGGWYEPIGDDFKGSSITVPVGAEEVPGLTETLAG</sequence>
<dbReference type="InterPro" id="IPR001375">
    <property type="entry name" value="Peptidase_S9_cat"/>
</dbReference>
<dbReference type="AlphaFoldDB" id="X1QGQ7"/>
<dbReference type="GO" id="GO:0006508">
    <property type="term" value="P:proteolysis"/>
    <property type="evidence" value="ECO:0007669"/>
    <property type="project" value="InterPro"/>
</dbReference>
<gene>
    <name evidence="3" type="ORF">S06H3_56626</name>
</gene>
<name>X1QGQ7_9ZZZZ</name>
<dbReference type="Pfam" id="PF00326">
    <property type="entry name" value="Peptidase_S9"/>
    <property type="match status" value="1"/>
</dbReference>
<dbReference type="Gene3D" id="3.40.50.1820">
    <property type="entry name" value="alpha/beta hydrolase"/>
    <property type="match status" value="1"/>
</dbReference>